<evidence type="ECO:0000256" key="1">
    <source>
        <dbReference type="ARBA" id="ARBA00001954"/>
    </source>
</evidence>
<evidence type="ECO:0000313" key="2">
    <source>
        <dbReference type="EMBL" id="RZO76819.1"/>
    </source>
</evidence>
<proteinExistence type="predicted"/>
<gene>
    <name evidence="2" type="ORF">EVA68_02960</name>
</gene>
<dbReference type="PANTHER" id="PTHR20883">
    <property type="entry name" value="PHYTANOYL-COA DIOXYGENASE DOMAIN CONTAINING 1"/>
    <property type="match status" value="1"/>
</dbReference>
<evidence type="ECO:0008006" key="4">
    <source>
        <dbReference type="Google" id="ProtNLM"/>
    </source>
</evidence>
<dbReference type="SUPFAM" id="SSF51197">
    <property type="entry name" value="Clavaminate synthase-like"/>
    <property type="match status" value="1"/>
</dbReference>
<dbReference type="InterPro" id="IPR008775">
    <property type="entry name" value="Phytyl_CoA_dOase-like"/>
</dbReference>
<sequence>MLQIDFDRAKQDFDRDGFIILRSYLSEADTAEMRQHLDDYLEHTGPLHHKGYPTGSYKGLDQQDSWFHDYMENGPHIPLMKHLIEDDLAPDNVTWNDKPRGMDRTFPHFDALGTYRMPPSGISLWIALDNIDRNNGCLCYEKGSHGKDYPMAYPLPDYDENNENAVLVEVSPGDAVIHSATTVHWSREQVDFRPRNALVYVYWGASSEIDSGRVKVSRSSSEYIGGKTI</sequence>
<dbReference type="GO" id="GO:0016706">
    <property type="term" value="F:2-oxoglutarate-dependent dioxygenase activity"/>
    <property type="evidence" value="ECO:0007669"/>
    <property type="project" value="UniProtKB-ARBA"/>
</dbReference>
<comment type="caution">
    <text evidence="2">The sequence shown here is derived from an EMBL/GenBank/DDBJ whole genome shotgun (WGS) entry which is preliminary data.</text>
</comment>
<evidence type="ECO:0000313" key="3">
    <source>
        <dbReference type="Proteomes" id="UP000316199"/>
    </source>
</evidence>
<dbReference type="EMBL" id="SHAG01000007">
    <property type="protein sequence ID" value="RZO76819.1"/>
    <property type="molecule type" value="Genomic_DNA"/>
</dbReference>
<dbReference type="Proteomes" id="UP000316199">
    <property type="component" value="Unassembled WGS sequence"/>
</dbReference>
<dbReference type="PANTHER" id="PTHR20883:SF48">
    <property type="entry name" value="ECTOINE DIOXYGENASE"/>
    <property type="match status" value="1"/>
</dbReference>
<dbReference type="Gene3D" id="2.60.120.620">
    <property type="entry name" value="q2cbj1_9rhob like domain"/>
    <property type="match status" value="1"/>
</dbReference>
<dbReference type="AlphaFoldDB" id="A0A520S2Y8"/>
<protein>
    <recommendedName>
        <fullName evidence="4">Phytanoyl-CoA dioxygenase family protein</fullName>
    </recommendedName>
</protein>
<accession>A0A520S2Y8</accession>
<dbReference type="GO" id="GO:0005506">
    <property type="term" value="F:iron ion binding"/>
    <property type="evidence" value="ECO:0007669"/>
    <property type="project" value="UniProtKB-ARBA"/>
</dbReference>
<name>A0A520S2Y8_9GAMM</name>
<reference evidence="2 3" key="1">
    <citation type="submission" date="2019-02" db="EMBL/GenBank/DDBJ databases">
        <title>Prokaryotic population dynamics and viral predation in marine succession experiment using metagenomics: the confinement effect.</title>
        <authorList>
            <person name="Haro-Moreno J.M."/>
            <person name="Rodriguez-Valera F."/>
            <person name="Lopez-Perez M."/>
        </authorList>
    </citation>
    <scope>NUCLEOTIDE SEQUENCE [LARGE SCALE GENOMIC DNA]</scope>
    <source>
        <strain evidence="2">MED-G157</strain>
    </source>
</reference>
<organism evidence="2 3">
    <name type="scientific">OM182 bacterium</name>
    <dbReference type="NCBI Taxonomy" id="2510334"/>
    <lineage>
        <taxon>Bacteria</taxon>
        <taxon>Pseudomonadati</taxon>
        <taxon>Pseudomonadota</taxon>
        <taxon>Gammaproteobacteria</taxon>
        <taxon>OMG group</taxon>
        <taxon>OM182 clade</taxon>
    </lineage>
</organism>
<dbReference type="Pfam" id="PF05721">
    <property type="entry name" value="PhyH"/>
    <property type="match status" value="1"/>
</dbReference>
<comment type="cofactor">
    <cofactor evidence="1">
        <name>Fe(2+)</name>
        <dbReference type="ChEBI" id="CHEBI:29033"/>
    </cofactor>
</comment>